<feature type="compositionally biased region" description="Basic residues" evidence="6">
    <location>
        <begin position="32"/>
        <end position="43"/>
    </location>
</feature>
<keyword evidence="10" id="KW-1185">Reference proteome</keyword>
<feature type="compositionally biased region" description="Polar residues" evidence="6">
    <location>
        <begin position="21"/>
        <end position="31"/>
    </location>
</feature>
<keyword evidence="2" id="KW-0132">Cell division</keyword>
<feature type="domain" description="Cyclin-like" evidence="7">
    <location>
        <begin position="131"/>
        <end position="215"/>
    </location>
</feature>
<name>A0A8C5M760_9ANUR</name>
<dbReference type="InterPro" id="IPR004367">
    <property type="entry name" value="Cyclin_C-dom"/>
</dbReference>
<dbReference type="OrthoDB" id="5600252at2759"/>
<dbReference type="Gene3D" id="1.10.472.10">
    <property type="entry name" value="Cyclin-like"/>
    <property type="match status" value="2"/>
</dbReference>
<proteinExistence type="inferred from homology"/>
<dbReference type="FunFam" id="1.10.472.10:FF:000001">
    <property type="entry name" value="G2/mitotic-specific cyclin"/>
    <property type="match status" value="1"/>
</dbReference>
<dbReference type="InterPro" id="IPR048258">
    <property type="entry name" value="Cyclins_cyclin-box"/>
</dbReference>
<evidence type="ECO:0000313" key="9">
    <source>
        <dbReference type="Ensembl" id="ENSLLEP00000008873.1"/>
    </source>
</evidence>
<dbReference type="SMART" id="SM01332">
    <property type="entry name" value="Cyclin_C"/>
    <property type="match status" value="1"/>
</dbReference>
<evidence type="ECO:0000256" key="5">
    <source>
        <dbReference type="RuleBase" id="RU000383"/>
    </source>
</evidence>
<accession>A0A8C5M760</accession>
<gene>
    <name evidence="9" type="primary">DHX29</name>
</gene>
<evidence type="ECO:0000256" key="2">
    <source>
        <dbReference type="ARBA" id="ARBA00022618"/>
    </source>
</evidence>
<evidence type="ECO:0000313" key="10">
    <source>
        <dbReference type="Proteomes" id="UP000694569"/>
    </source>
</evidence>
<reference evidence="9" key="2">
    <citation type="submission" date="2025-09" db="UniProtKB">
        <authorList>
            <consortium name="Ensembl"/>
        </authorList>
    </citation>
    <scope>IDENTIFICATION</scope>
</reference>
<dbReference type="SUPFAM" id="SSF47954">
    <property type="entry name" value="Cyclin-like"/>
    <property type="match status" value="2"/>
</dbReference>
<evidence type="ECO:0000256" key="6">
    <source>
        <dbReference type="SAM" id="MobiDB-lite"/>
    </source>
</evidence>
<dbReference type="Proteomes" id="UP000694569">
    <property type="component" value="Unplaced"/>
</dbReference>
<feature type="domain" description="Cyclin C-terminal" evidence="8">
    <location>
        <begin position="224"/>
        <end position="338"/>
    </location>
</feature>
<dbReference type="InterPro" id="IPR036915">
    <property type="entry name" value="Cyclin-like_sf"/>
</dbReference>
<evidence type="ECO:0000259" key="8">
    <source>
        <dbReference type="SMART" id="SM01332"/>
    </source>
</evidence>
<dbReference type="SMART" id="SM00385">
    <property type="entry name" value="CYCLIN"/>
    <property type="match status" value="1"/>
</dbReference>
<dbReference type="GeneTree" id="ENSGT00940000157286"/>
<keyword evidence="4" id="KW-0131">Cell cycle</keyword>
<dbReference type="Pfam" id="PF02984">
    <property type="entry name" value="Cyclin_C"/>
    <property type="match status" value="1"/>
</dbReference>
<sequence>MVELDLISPQERKRGRGDASPASTGMGSTGRTAKRTRYPRHRKQVLELRSGDSGVCDLYDTPSPTPSPRASRVPPGPFDSFLSDRLSLQNFRDYGEDCYLFNKSLEGRFLTADCLANQPQLNAKSRCKLVSWLIPVHRHFCLGFESLCLAINILDRFLSCTPVACDCFQLVGVTSLLIACKQVETRPPTVKQLLALCCDAFSKEQLRNLEFMILLKLGFHLGAPTINFFLQHYTLMRMPDGDASVEDLTGGTKTLNVARIIAELSMADYAFNCYPPSLMAICCLTMADRMMGNEVCLQTGGYSPDLLHECKVKVCLLVSLNRSCLQCILPSDIKVDLDNWQCS</sequence>
<feature type="region of interest" description="Disordered" evidence="6">
    <location>
        <begin position="1"/>
        <end position="74"/>
    </location>
</feature>
<dbReference type="InterPro" id="IPR006671">
    <property type="entry name" value="Cyclin_N"/>
</dbReference>
<keyword evidence="3 5" id="KW-0195">Cyclin</keyword>
<evidence type="ECO:0000256" key="1">
    <source>
        <dbReference type="ARBA" id="ARBA00006955"/>
    </source>
</evidence>
<evidence type="ECO:0000256" key="3">
    <source>
        <dbReference type="ARBA" id="ARBA00023127"/>
    </source>
</evidence>
<dbReference type="GO" id="GO:0051301">
    <property type="term" value="P:cell division"/>
    <property type="evidence" value="ECO:0007669"/>
    <property type="project" value="UniProtKB-KW"/>
</dbReference>
<evidence type="ECO:0000259" key="7">
    <source>
        <dbReference type="SMART" id="SM00385"/>
    </source>
</evidence>
<dbReference type="AlphaFoldDB" id="A0A8C5M760"/>
<protein>
    <submittedName>
        <fullName evidence="9">DExH-box helicase 29</fullName>
    </submittedName>
</protein>
<reference evidence="9" key="1">
    <citation type="submission" date="2025-08" db="UniProtKB">
        <authorList>
            <consortium name="Ensembl"/>
        </authorList>
    </citation>
    <scope>IDENTIFICATION</scope>
</reference>
<dbReference type="PANTHER" id="PTHR10177">
    <property type="entry name" value="CYCLINS"/>
    <property type="match status" value="1"/>
</dbReference>
<dbReference type="PROSITE" id="PS00292">
    <property type="entry name" value="CYCLINS"/>
    <property type="match status" value="1"/>
</dbReference>
<dbReference type="Pfam" id="PF00134">
    <property type="entry name" value="Cyclin_N"/>
    <property type="match status" value="1"/>
</dbReference>
<dbReference type="Ensembl" id="ENSLLET00000009223.1">
    <property type="protein sequence ID" value="ENSLLEP00000008873.1"/>
    <property type="gene ID" value="ENSLLEG00000005665.1"/>
</dbReference>
<comment type="similarity">
    <text evidence="1">Belongs to the cyclin family. Cyclin AB subfamily.</text>
</comment>
<dbReference type="InterPro" id="IPR013763">
    <property type="entry name" value="Cyclin-like_dom"/>
</dbReference>
<dbReference type="InterPro" id="IPR039361">
    <property type="entry name" value="Cyclin"/>
</dbReference>
<organism evidence="9 10">
    <name type="scientific">Leptobrachium leishanense</name>
    <name type="common">Leishan spiny toad</name>
    <dbReference type="NCBI Taxonomy" id="445787"/>
    <lineage>
        <taxon>Eukaryota</taxon>
        <taxon>Metazoa</taxon>
        <taxon>Chordata</taxon>
        <taxon>Craniata</taxon>
        <taxon>Vertebrata</taxon>
        <taxon>Euteleostomi</taxon>
        <taxon>Amphibia</taxon>
        <taxon>Batrachia</taxon>
        <taxon>Anura</taxon>
        <taxon>Pelobatoidea</taxon>
        <taxon>Megophryidae</taxon>
        <taxon>Leptobrachium</taxon>
    </lineage>
</organism>
<evidence type="ECO:0000256" key="4">
    <source>
        <dbReference type="ARBA" id="ARBA00023306"/>
    </source>
</evidence>
<dbReference type="CDD" id="cd20536">
    <property type="entry name" value="CYCLIN_CCNO_rpt1"/>
    <property type="match status" value="1"/>
</dbReference>